<dbReference type="PANTHER" id="PTHR11963">
    <property type="entry name" value="LEUCINE AMINOPEPTIDASE-RELATED"/>
    <property type="match status" value="1"/>
</dbReference>
<keyword evidence="8" id="KW-0479">Metal-binding</keyword>
<feature type="active site" evidence="8">
    <location>
        <position position="282"/>
    </location>
</feature>
<feature type="binding site" evidence="8">
    <location>
        <position position="293"/>
    </location>
    <ligand>
        <name>Mn(2+)</name>
        <dbReference type="ChEBI" id="CHEBI:29035"/>
        <label>2</label>
    </ligand>
</feature>
<keyword evidence="5 8" id="KW-0645">Protease</keyword>
<evidence type="ECO:0000256" key="1">
    <source>
        <dbReference type="ARBA" id="ARBA00000135"/>
    </source>
</evidence>
<organism evidence="11 12">
    <name type="scientific">Nocardioides panzhihuensis</name>
    <dbReference type="NCBI Taxonomy" id="860243"/>
    <lineage>
        <taxon>Bacteria</taxon>
        <taxon>Bacillati</taxon>
        <taxon>Actinomycetota</taxon>
        <taxon>Actinomycetes</taxon>
        <taxon>Propionibacteriales</taxon>
        <taxon>Nocardioidaceae</taxon>
        <taxon>Nocardioides</taxon>
    </lineage>
</organism>
<feature type="binding site" evidence="8">
    <location>
        <position position="275"/>
    </location>
    <ligand>
        <name>Mn(2+)</name>
        <dbReference type="ChEBI" id="CHEBI:29035"/>
        <label>1</label>
    </ligand>
</feature>
<feature type="active site" evidence="8">
    <location>
        <position position="356"/>
    </location>
</feature>
<dbReference type="Proteomes" id="UP000564496">
    <property type="component" value="Unassembled WGS sequence"/>
</dbReference>
<comment type="catalytic activity">
    <reaction evidence="2 8">
        <text>Release of an N-terminal amino acid, preferentially leucine, but not glutamic or aspartic acids.</text>
        <dbReference type="EC" id="3.4.11.10"/>
    </reaction>
</comment>
<feature type="domain" description="Cytosol aminopeptidase" evidence="10">
    <location>
        <begin position="350"/>
        <end position="357"/>
    </location>
</feature>
<comment type="function">
    <text evidence="7 8">Presumably involved in the processing and regular turnover of intracellular proteins. Catalyzes the removal of unsubstituted N-terminal amino acids from various peptides.</text>
</comment>
<evidence type="ECO:0000256" key="2">
    <source>
        <dbReference type="ARBA" id="ARBA00000967"/>
    </source>
</evidence>
<comment type="cofactor">
    <cofactor evidence="8">
        <name>Mn(2+)</name>
        <dbReference type="ChEBI" id="CHEBI:29035"/>
    </cofactor>
    <text evidence="8">Binds 2 manganese ions per subunit.</text>
</comment>
<feature type="binding site" evidence="8">
    <location>
        <position position="352"/>
    </location>
    <ligand>
        <name>Mn(2+)</name>
        <dbReference type="ChEBI" id="CHEBI:29035"/>
        <label>1</label>
    </ligand>
</feature>
<evidence type="ECO:0000256" key="6">
    <source>
        <dbReference type="ARBA" id="ARBA00022801"/>
    </source>
</evidence>
<dbReference type="InterPro" id="IPR008283">
    <property type="entry name" value="Peptidase_M17_N"/>
</dbReference>
<evidence type="ECO:0000256" key="8">
    <source>
        <dbReference type="HAMAP-Rule" id="MF_00181"/>
    </source>
</evidence>
<keyword evidence="8" id="KW-0963">Cytoplasm</keyword>
<dbReference type="EMBL" id="JACBZR010000001">
    <property type="protein sequence ID" value="NYI76054.1"/>
    <property type="molecule type" value="Genomic_DNA"/>
</dbReference>
<comment type="catalytic activity">
    <reaction evidence="1 8">
        <text>Release of an N-terminal amino acid, Xaa-|-Yaa-, in which Xaa is preferably Leu, but may be other amino acids including Pro although not Arg or Lys, and Yaa may be Pro. Amino acid amides and methyl esters are also readily hydrolyzed, but rates on arylamides are exceedingly low.</text>
        <dbReference type="EC" id="3.4.11.1"/>
    </reaction>
</comment>
<reference evidence="11 12" key="1">
    <citation type="submission" date="2020-07" db="EMBL/GenBank/DDBJ databases">
        <title>Sequencing the genomes of 1000 actinobacteria strains.</title>
        <authorList>
            <person name="Klenk H.-P."/>
        </authorList>
    </citation>
    <scope>NUCLEOTIDE SEQUENCE [LARGE SCALE GENOMIC DNA]</scope>
    <source>
        <strain evidence="11 12">DSM 26487</strain>
    </source>
</reference>
<dbReference type="Pfam" id="PF02789">
    <property type="entry name" value="Peptidase_M17_N"/>
    <property type="match status" value="1"/>
</dbReference>
<dbReference type="GO" id="GO:0030145">
    <property type="term" value="F:manganese ion binding"/>
    <property type="evidence" value="ECO:0007669"/>
    <property type="project" value="UniProtKB-UniRule"/>
</dbReference>
<name>A0A7Z0IQL4_9ACTN</name>
<evidence type="ECO:0000313" key="11">
    <source>
        <dbReference type="EMBL" id="NYI76054.1"/>
    </source>
</evidence>
<keyword evidence="4 8" id="KW-0031">Aminopeptidase</keyword>
<sequence>MTTTLPSQALPPQVGPPTFTLSPLGPESHDAEIIALPVIPGDDALIIGPGAADLGDHHDLLGHLEFEGATGSAGEVTTYPVTGSGTLRQILLIGVGAQRRDDFRRAGAALARAVRDRSDVVTTIAATDPEVALEPFVAGATLGSFLFHWRSEGAPWTPVETITLADLGDDQAAALDRAQAIARAGWRARFFASVPSNLKNPAWLAEQATSLAAESGLKITVWDEDQLAADGFGGIVAVGQGSATPPRLIRLDYTPPKAGRKAPTVVLVGKGITFDTGGLNIKPGDGMVNMKRDMTGGAVVLSVMTALAEVGCPVKVVGLIAAAENAISGTALRPGDVITHYGGRTSEVTNTDAEGRLVLGDAMAYAADKIKPDALVDIATLTGAMRVALGQTMAGYFADDDALAAQLAEASDISGETLWRMPLVADYEDKLASKVADADNAPGGPGAVTAALFLRHFTGGVPWAHIDVACGDAYADVHELTPGPTGFGARVLLSWLAGADPLSGVGS</sequence>
<dbReference type="EC" id="3.4.11.1" evidence="8"/>
<dbReference type="EC" id="3.4.11.10" evidence="8"/>
<dbReference type="Gene3D" id="3.40.220.10">
    <property type="entry name" value="Leucine Aminopeptidase, subunit E, domain 1"/>
    <property type="match status" value="1"/>
</dbReference>
<feature type="binding site" evidence="8">
    <location>
        <position position="354"/>
    </location>
    <ligand>
        <name>Mn(2+)</name>
        <dbReference type="ChEBI" id="CHEBI:29035"/>
        <label>1</label>
    </ligand>
</feature>
<feature type="binding site" evidence="8">
    <location>
        <position position="354"/>
    </location>
    <ligand>
        <name>Mn(2+)</name>
        <dbReference type="ChEBI" id="CHEBI:29035"/>
        <label>2</label>
    </ligand>
</feature>
<dbReference type="GO" id="GO:0005737">
    <property type="term" value="C:cytoplasm"/>
    <property type="evidence" value="ECO:0007669"/>
    <property type="project" value="UniProtKB-SubCell"/>
</dbReference>
<dbReference type="InterPro" id="IPR023042">
    <property type="entry name" value="Peptidase_M17_leu_NH2_pept"/>
</dbReference>
<dbReference type="HAMAP" id="MF_00181">
    <property type="entry name" value="Cytosol_peptidase_M17"/>
    <property type="match status" value="1"/>
</dbReference>
<keyword evidence="12" id="KW-1185">Reference proteome</keyword>
<proteinExistence type="inferred from homology"/>
<comment type="caution">
    <text evidence="11">The sequence shown here is derived from an EMBL/GenBank/DDBJ whole genome shotgun (WGS) entry which is preliminary data.</text>
</comment>
<dbReference type="AlphaFoldDB" id="A0A7Z0IQL4"/>
<dbReference type="PRINTS" id="PR00481">
    <property type="entry name" value="LAMNOPPTDASE"/>
</dbReference>
<comment type="similarity">
    <text evidence="3 8">Belongs to the peptidase M17 family.</text>
</comment>
<dbReference type="NCBIfam" id="NF002073">
    <property type="entry name" value="PRK00913.1-2"/>
    <property type="match status" value="1"/>
</dbReference>
<dbReference type="RefSeq" id="WP_179656733.1">
    <property type="nucleotide sequence ID" value="NZ_JACBZR010000001.1"/>
</dbReference>
<protein>
    <recommendedName>
        <fullName evidence="8">Probable cytosol aminopeptidase</fullName>
        <ecNumber evidence="8">3.4.11.1</ecNumber>
    </recommendedName>
    <alternativeName>
        <fullName evidence="8">Leucine aminopeptidase</fullName>
        <shortName evidence="8">LAP</shortName>
        <ecNumber evidence="8">3.4.11.10</ecNumber>
    </alternativeName>
    <alternativeName>
        <fullName evidence="8">Leucyl aminopeptidase</fullName>
    </alternativeName>
</protein>
<dbReference type="InterPro" id="IPR000819">
    <property type="entry name" value="Peptidase_M17_C"/>
</dbReference>
<feature type="binding site" evidence="8">
    <location>
        <position position="270"/>
    </location>
    <ligand>
        <name>Mn(2+)</name>
        <dbReference type="ChEBI" id="CHEBI:29035"/>
        <label>2</label>
    </ligand>
</feature>
<dbReference type="SUPFAM" id="SSF52949">
    <property type="entry name" value="Macro domain-like"/>
    <property type="match status" value="1"/>
</dbReference>
<evidence type="ECO:0000256" key="5">
    <source>
        <dbReference type="ARBA" id="ARBA00022670"/>
    </source>
</evidence>
<gene>
    <name evidence="8" type="primary">pepA</name>
    <name evidence="11" type="ORF">BJ988_000702</name>
</gene>
<evidence type="ECO:0000256" key="4">
    <source>
        <dbReference type="ARBA" id="ARBA00022438"/>
    </source>
</evidence>
<dbReference type="PROSITE" id="PS00631">
    <property type="entry name" value="CYTOSOL_AP"/>
    <property type="match status" value="1"/>
</dbReference>
<evidence type="ECO:0000256" key="3">
    <source>
        <dbReference type="ARBA" id="ARBA00009528"/>
    </source>
</evidence>
<keyword evidence="8" id="KW-0464">Manganese</keyword>
<dbReference type="Pfam" id="PF00883">
    <property type="entry name" value="Peptidase_M17"/>
    <property type="match status" value="1"/>
</dbReference>
<comment type="subcellular location">
    <subcellularLocation>
        <location evidence="8">Cytoplasm</location>
    </subcellularLocation>
</comment>
<feature type="region of interest" description="Disordered" evidence="9">
    <location>
        <begin position="1"/>
        <end position="26"/>
    </location>
</feature>
<dbReference type="GO" id="GO:0070006">
    <property type="term" value="F:metalloaminopeptidase activity"/>
    <property type="evidence" value="ECO:0007669"/>
    <property type="project" value="InterPro"/>
</dbReference>
<accession>A0A7Z0IQL4</accession>
<evidence type="ECO:0000259" key="10">
    <source>
        <dbReference type="PROSITE" id="PS00631"/>
    </source>
</evidence>
<evidence type="ECO:0000256" key="7">
    <source>
        <dbReference type="ARBA" id="ARBA00049972"/>
    </source>
</evidence>
<dbReference type="PANTHER" id="PTHR11963:SF23">
    <property type="entry name" value="CYTOSOL AMINOPEPTIDASE"/>
    <property type="match status" value="1"/>
</dbReference>
<evidence type="ECO:0000256" key="9">
    <source>
        <dbReference type="SAM" id="MobiDB-lite"/>
    </source>
</evidence>
<feature type="binding site" evidence="8">
    <location>
        <position position="275"/>
    </location>
    <ligand>
        <name>Mn(2+)</name>
        <dbReference type="ChEBI" id="CHEBI:29035"/>
        <label>2</label>
    </ligand>
</feature>
<evidence type="ECO:0000313" key="12">
    <source>
        <dbReference type="Proteomes" id="UP000564496"/>
    </source>
</evidence>
<dbReference type="CDD" id="cd00433">
    <property type="entry name" value="Peptidase_M17"/>
    <property type="match status" value="1"/>
</dbReference>
<keyword evidence="6 8" id="KW-0378">Hydrolase</keyword>
<dbReference type="Gene3D" id="3.40.630.10">
    <property type="entry name" value="Zn peptidases"/>
    <property type="match status" value="1"/>
</dbReference>
<dbReference type="SUPFAM" id="SSF53187">
    <property type="entry name" value="Zn-dependent exopeptidases"/>
    <property type="match status" value="1"/>
</dbReference>
<dbReference type="InterPro" id="IPR011356">
    <property type="entry name" value="Leucine_aapep/pepB"/>
</dbReference>
<dbReference type="GO" id="GO:0006508">
    <property type="term" value="P:proteolysis"/>
    <property type="evidence" value="ECO:0007669"/>
    <property type="project" value="UniProtKB-KW"/>
</dbReference>
<dbReference type="InterPro" id="IPR043472">
    <property type="entry name" value="Macro_dom-like"/>
</dbReference>